<accession>A0A2P6MP47</accession>
<name>A0A2P6MP47_9EUKA</name>
<dbReference type="AlphaFoldDB" id="A0A2P6MP47"/>
<protein>
    <submittedName>
        <fullName evidence="1">Uncharacterized protein</fullName>
    </submittedName>
</protein>
<evidence type="ECO:0000313" key="1">
    <source>
        <dbReference type="EMBL" id="PRP73471.1"/>
    </source>
</evidence>
<reference evidence="1 2" key="1">
    <citation type="journal article" date="2018" name="Genome Biol. Evol.">
        <title>Multiple Roots of Fruiting Body Formation in Amoebozoa.</title>
        <authorList>
            <person name="Hillmann F."/>
            <person name="Forbes G."/>
            <person name="Novohradska S."/>
            <person name="Ferling I."/>
            <person name="Riege K."/>
            <person name="Groth M."/>
            <person name="Westermann M."/>
            <person name="Marz M."/>
            <person name="Spaller T."/>
            <person name="Winckler T."/>
            <person name="Schaap P."/>
            <person name="Glockner G."/>
        </authorList>
    </citation>
    <scope>NUCLEOTIDE SEQUENCE [LARGE SCALE GENOMIC DNA]</scope>
    <source>
        <strain evidence="1 2">Jena</strain>
    </source>
</reference>
<dbReference type="InParanoid" id="A0A2P6MP47"/>
<gene>
    <name evidence="1" type="ORF">PROFUN_02480</name>
</gene>
<keyword evidence="2" id="KW-1185">Reference proteome</keyword>
<proteinExistence type="predicted"/>
<organism evidence="1 2">
    <name type="scientific">Planoprotostelium fungivorum</name>
    <dbReference type="NCBI Taxonomy" id="1890364"/>
    <lineage>
        <taxon>Eukaryota</taxon>
        <taxon>Amoebozoa</taxon>
        <taxon>Evosea</taxon>
        <taxon>Variosea</taxon>
        <taxon>Cavosteliida</taxon>
        <taxon>Cavosteliaceae</taxon>
        <taxon>Planoprotostelium</taxon>
    </lineage>
</organism>
<dbReference type="EMBL" id="MDYQ01000599">
    <property type="protein sequence ID" value="PRP73471.1"/>
    <property type="molecule type" value="Genomic_DNA"/>
</dbReference>
<evidence type="ECO:0000313" key="2">
    <source>
        <dbReference type="Proteomes" id="UP000241769"/>
    </source>
</evidence>
<sequence>MWLGSQTLVTILLADKFLQLGNDAASIQQISCGYKGQGFSDTRARNQHAECSAGEW</sequence>
<comment type="caution">
    <text evidence="1">The sequence shown here is derived from an EMBL/GenBank/DDBJ whole genome shotgun (WGS) entry which is preliminary data.</text>
</comment>
<dbReference type="Proteomes" id="UP000241769">
    <property type="component" value="Unassembled WGS sequence"/>
</dbReference>